<dbReference type="PROSITE" id="PS00444">
    <property type="entry name" value="POLYPRENYL_SYNTHASE_2"/>
    <property type="match status" value="1"/>
</dbReference>
<dbReference type="PROSITE" id="PS00723">
    <property type="entry name" value="POLYPRENYL_SYNTHASE_1"/>
    <property type="match status" value="1"/>
</dbReference>
<dbReference type="GO" id="GO:0016114">
    <property type="term" value="P:terpenoid biosynthetic process"/>
    <property type="evidence" value="ECO:0007669"/>
    <property type="project" value="UniProtKB-ARBA"/>
</dbReference>
<evidence type="ECO:0000256" key="3">
    <source>
        <dbReference type="ARBA" id="ARBA00012439"/>
    </source>
</evidence>
<dbReference type="PANTHER" id="PTHR43281:SF1">
    <property type="entry name" value="FARNESYL DIPHOSPHATE SYNTHASE"/>
    <property type="match status" value="1"/>
</dbReference>
<evidence type="ECO:0000256" key="1">
    <source>
        <dbReference type="ARBA" id="ARBA00001946"/>
    </source>
</evidence>
<protein>
    <recommendedName>
        <fullName evidence="4">Farnesyl diphosphate synthase</fullName>
        <ecNumber evidence="3">2.5.1.10</ecNumber>
    </recommendedName>
    <alternativeName>
        <fullName evidence="10">(2E,6E)-farnesyl diphosphate synthase</fullName>
    </alternativeName>
    <alternativeName>
        <fullName evidence="9">Geranyltranstransferase</fullName>
    </alternativeName>
</protein>
<dbReference type="InterPro" id="IPR000092">
    <property type="entry name" value="Polyprenyl_synt"/>
</dbReference>
<dbReference type="InterPro" id="IPR033749">
    <property type="entry name" value="Polyprenyl_synt_CS"/>
</dbReference>
<dbReference type="InterPro" id="IPR008949">
    <property type="entry name" value="Isoprenoid_synthase_dom_sf"/>
</dbReference>
<dbReference type="Pfam" id="PF00348">
    <property type="entry name" value="polyprenyl_synt"/>
    <property type="match status" value="1"/>
</dbReference>
<dbReference type="SFLD" id="SFLDS00005">
    <property type="entry name" value="Isoprenoid_Synthase_Type_I"/>
    <property type="match status" value="1"/>
</dbReference>
<evidence type="ECO:0000256" key="2">
    <source>
        <dbReference type="ARBA" id="ARBA00006706"/>
    </source>
</evidence>
<keyword evidence="7" id="KW-0460">Magnesium</keyword>
<organism evidence="13 14">
    <name type="scientific">Zhenpiania hominis</name>
    <dbReference type="NCBI Taxonomy" id="2763644"/>
    <lineage>
        <taxon>Bacteria</taxon>
        <taxon>Bacillati</taxon>
        <taxon>Bacillota</taxon>
        <taxon>Clostridia</taxon>
        <taxon>Peptostreptococcales</taxon>
        <taxon>Anaerovoracaceae</taxon>
        <taxon>Zhenpiania</taxon>
    </lineage>
</organism>
<comment type="similarity">
    <text evidence="2 12">Belongs to the FPP/GGPP synthase family.</text>
</comment>
<keyword evidence="8" id="KW-0414">Isoprene biosynthesis</keyword>
<dbReference type="Proteomes" id="UP000602647">
    <property type="component" value="Unassembled WGS sequence"/>
</dbReference>
<dbReference type="SFLD" id="SFLDG01017">
    <property type="entry name" value="Polyprenyl_Transferase_Like"/>
    <property type="match status" value="1"/>
</dbReference>
<dbReference type="NCBIfam" id="NF045485">
    <property type="entry name" value="FPPsyn"/>
    <property type="match status" value="1"/>
</dbReference>
<evidence type="ECO:0000256" key="8">
    <source>
        <dbReference type="ARBA" id="ARBA00023229"/>
    </source>
</evidence>
<dbReference type="GO" id="GO:0005737">
    <property type="term" value="C:cytoplasm"/>
    <property type="evidence" value="ECO:0007669"/>
    <property type="project" value="UniProtKB-ARBA"/>
</dbReference>
<dbReference type="EMBL" id="JACRYT010000003">
    <property type="protein sequence ID" value="MBC6679169.1"/>
    <property type="molecule type" value="Genomic_DNA"/>
</dbReference>
<evidence type="ECO:0000256" key="12">
    <source>
        <dbReference type="RuleBase" id="RU004466"/>
    </source>
</evidence>
<comment type="caution">
    <text evidence="13">The sequence shown here is derived from an EMBL/GenBank/DDBJ whole genome shotgun (WGS) entry which is preliminary data.</text>
</comment>
<evidence type="ECO:0000256" key="4">
    <source>
        <dbReference type="ARBA" id="ARBA00015100"/>
    </source>
</evidence>
<gene>
    <name evidence="13" type="ORF">H9L42_04935</name>
</gene>
<dbReference type="InterPro" id="IPR053378">
    <property type="entry name" value="Prenyl_diphosphate_synthase"/>
</dbReference>
<comment type="catalytic activity">
    <reaction evidence="11">
        <text>isopentenyl diphosphate + (2E)-geranyl diphosphate = (2E,6E)-farnesyl diphosphate + diphosphate</text>
        <dbReference type="Rhea" id="RHEA:19361"/>
        <dbReference type="ChEBI" id="CHEBI:33019"/>
        <dbReference type="ChEBI" id="CHEBI:58057"/>
        <dbReference type="ChEBI" id="CHEBI:128769"/>
        <dbReference type="ChEBI" id="CHEBI:175763"/>
        <dbReference type="EC" id="2.5.1.10"/>
    </reaction>
</comment>
<evidence type="ECO:0000256" key="10">
    <source>
        <dbReference type="ARBA" id="ARBA00032873"/>
    </source>
</evidence>
<reference evidence="13" key="1">
    <citation type="submission" date="2020-08" db="EMBL/GenBank/DDBJ databases">
        <title>Genome public.</title>
        <authorList>
            <person name="Liu C."/>
            <person name="Sun Q."/>
        </authorList>
    </citation>
    <scope>NUCLEOTIDE SEQUENCE</scope>
    <source>
        <strain evidence="13">BX12</strain>
    </source>
</reference>
<comment type="cofactor">
    <cofactor evidence="1">
        <name>Mg(2+)</name>
        <dbReference type="ChEBI" id="CHEBI:18420"/>
    </cofactor>
</comment>
<dbReference type="GO" id="GO:0046872">
    <property type="term" value="F:metal ion binding"/>
    <property type="evidence" value="ECO:0007669"/>
    <property type="project" value="UniProtKB-KW"/>
</dbReference>
<keyword evidence="6" id="KW-0479">Metal-binding</keyword>
<dbReference type="AlphaFoldDB" id="A0A923SRC8"/>
<dbReference type="CDD" id="cd00685">
    <property type="entry name" value="Trans_IPPS_HT"/>
    <property type="match status" value="1"/>
</dbReference>
<dbReference type="FunFam" id="1.10.600.10:FF:000001">
    <property type="entry name" value="Geranylgeranyl diphosphate synthase"/>
    <property type="match status" value="1"/>
</dbReference>
<dbReference type="SUPFAM" id="SSF48576">
    <property type="entry name" value="Terpenoid synthases"/>
    <property type="match status" value="1"/>
</dbReference>
<keyword evidence="14" id="KW-1185">Reference proteome</keyword>
<evidence type="ECO:0000256" key="9">
    <source>
        <dbReference type="ARBA" id="ARBA00032380"/>
    </source>
</evidence>
<evidence type="ECO:0000256" key="5">
    <source>
        <dbReference type="ARBA" id="ARBA00022679"/>
    </source>
</evidence>
<evidence type="ECO:0000313" key="14">
    <source>
        <dbReference type="Proteomes" id="UP000602647"/>
    </source>
</evidence>
<dbReference type="GO" id="GO:0004337">
    <property type="term" value="F:(2E,6E)-farnesyl diphosphate synthase activity"/>
    <property type="evidence" value="ECO:0007669"/>
    <property type="project" value="UniProtKB-EC"/>
</dbReference>
<name>A0A923SRC8_9FIRM</name>
<accession>A0A923SRC8</accession>
<evidence type="ECO:0000256" key="7">
    <source>
        <dbReference type="ARBA" id="ARBA00022842"/>
    </source>
</evidence>
<sequence>MRKKYKNLIEDHILDYLPDIDHKSITLYESMKYSLTAGGKRIRPMLLLAAAEFTGCKIEEAIPYACAIEYIHTYSLIHDDLPAMDDDQLRRGQPTNHIIFGEAMAILAGDGLQSAAFEAMTKDLFLYFDNEDKLKKRIRAANEIIKGSGCRGIVAGQVADIESEDRACSGEMLDYIHLTKTAALIVAAVRAGAQLGGADAETLENLTIYAENLGLAFQIEDDILDVIGSEEEMGKKAGMDEAKKKSTYPALYGLEASQKKLMELTETAVDALASYYDNAEFFVKLAKDLATRGR</sequence>
<proteinExistence type="inferred from homology"/>
<dbReference type="PANTHER" id="PTHR43281">
    <property type="entry name" value="FARNESYL DIPHOSPHATE SYNTHASE"/>
    <property type="match status" value="1"/>
</dbReference>
<evidence type="ECO:0000256" key="6">
    <source>
        <dbReference type="ARBA" id="ARBA00022723"/>
    </source>
</evidence>
<evidence type="ECO:0000313" key="13">
    <source>
        <dbReference type="EMBL" id="MBC6679169.1"/>
    </source>
</evidence>
<keyword evidence="5 12" id="KW-0808">Transferase</keyword>
<dbReference type="Gene3D" id="1.10.600.10">
    <property type="entry name" value="Farnesyl Diphosphate Synthase"/>
    <property type="match status" value="1"/>
</dbReference>
<evidence type="ECO:0000256" key="11">
    <source>
        <dbReference type="ARBA" id="ARBA00049399"/>
    </source>
</evidence>
<dbReference type="EC" id="2.5.1.10" evidence="3"/>